<sequence length="22" mass="2318">MGYGAVVYELGRVGVQGFSQTV</sequence>
<gene>
    <name evidence="1" type="ORF">Zm00014a_035308</name>
</gene>
<dbReference type="AlphaFoldDB" id="A0A3L6F9Y0"/>
<evidence type="ECO:0000313" key="1">
    <source>
        <dbReference type="EMBL" id="PWZ29986.1"/>
    </source>
</evidence>
<name>A0A3L6F9Y0_MAIZE</name>
<dbReference type="Proteomes" id="UP000251960">
    <property type="component" value="Chromosome 3"/>
</dbReference>
<proteinExistence type="predicted"/>
<reference evidence="1" key="1">
    <citation type="journal article" date="2018" name="Nat. Genet.">
        <title>Extensive intraspecific gene order and gene structural variations between Mo17 and other maize genomes.</title>
        <authorList>
            <person name="Sun S."/>
            <person name="Zhou Y."/>
            <person name="Chen J."/>
            <person name="Shi J."/>
            <person name="Zhao H."/>
            <person name="Zhao H."/>
            <person name="Song W."/>
            <person name="Zhang M."/>
            <person name="Cui Y."/>
            <person name="Dong X."/>
            <person name="Liu H."/>
            <person name="Ma X."/>
            <person name="Jiao Y."/>
            <person name="Wang B."/>
            <person name="Wei X."/>
            <person name="Stein J.C."/>
            <person name="Glaubitz J.C."/>
            <person name="Lu F."/>
            <person name="Yu G."/>
            <person name="Liang C."/>
            <person name="Fengler K."/>
            <person name="Li B."/>
            <person name="Rafalski A."/>
            <person name="Schnable P.S."/>
            <person name="Ware D.H."/>
            <person name="Buckler E.S."/>
            <person name="Lai J."/>
        </authorList>
    </citation>
    <scope>NUCLEOTIDE SEQUENCE [LARGE SCALE GENOMIC DNA]</scope>
    <source>
        <tissue evidence="1">Seedling</tissue>
    </source>
</reference>
<comment type="caution">
    <text evidence="1">The sequence shown here is derived from an EMBL/GenBank/DDBJ whole genome shotgun (WGS) entry which is preliminary data.</text>
</comment>
<protein>
    <submittedName>
        <fullName evidence="1">Uncharacterized protein</fullName>
    </submittedName>
</protein>
<accession>A0A3L6F9Y0</accession>
<dbReference type="EMBL" id="NCVQ01000004">
    <property type="protein sequence ID" value="PWZ29986.1"/>
    <property type="molecule type" value="Genomic_DNA"/>
</dbReference>
<organism evidence="1">
    <name type="scientific">Zea mays</name>
    <name type="common">Maize</name>
    <dbReference type="NCBI Taxonomy" id="4577"/>
    <lineage>
        <taxon>Eukaryota</taxon>
        <taxon>Viridiplantae</taxon>
        <taxon>Streptophyta</taxon>
        <taxon>Embryophyta</taxon>
        <taxon>Tracheophyta</taxon>
        <taxon>Spermatophyta</taxon>
        <taxon>Magnoliopsida</taxon>
        <taxon>Liliopsida</taxon>
        <taxon>Poales</taxon>
        <taxon>Poaceae</taxon>
        <taxon>PACMAD clade</taxon>
        <taxon>Panicoideae</taxon>
        <taxon>Andropogonodae</taxon>
        <taxon>Andropogoneae</taxon>
        <taxon>Tripsacinae</taxon>
        <taxon>Zea</taxon>
    </lineage>
</organism>